<evidence type="ECO:0000256" key="1">
    <source>
        <dbReference type="SAM" id="MobiDB-lite"/>
    </source>
</evidence>
<dbReference type="KEGG" id="apac:S7S_12565"/>
<accession>A0A0B4XQ93</accession>
<name>A0A0B4XQ93_9GAMM</name>
<protein>
    <recommendedName>
        <fullName evidence="4">Lipoprotein</fullName>
    </recommendedName>
</protein>
<dbReference type="PROSITE" id="PS51257">
    <property type="entry name" value="PROKAR_LIPOPROTEIN"/>
    <property type="match status" value="1"/>
</dbReference>
<dbReference type="Proteomes" id="UP000006764">
    <property type="component" value="Chromosome"/>
</dbReference>
<sequence>MRYASAVILCGVLAACGGGGGGGRAGAPAPDWPAPGTPPTTAEGGADLTAVQPVADTAGALQGLELTGLPDGLDSATLYAEFYTTEGEAPLQGRVDTFRLLPVFVLDDTVQLPLPLLDTEGATIVWRLTDGASTSETFQTRIQALPAPRTGSVEALLSGTESMLEAATQALGKQYPEEWEYWRDNDPTQMPVYLVPLWQAWHAMFDTENDIAWVNQPWSAEQTTMLERVLAAQPIDEAMLGMADYIAQGHSLLDEAADLLPVRTSSGVTASSYALHEGRVAPGGIVHEAGMLPISNAAELSAGLQQYDDARRFHRNMDNFDKHVGTYLTAVGVLAALPVVAGTGGEAAVALTAARRQLMAQIGNIATVFSRVNAMAKWFAPCCIPSLAITLDPADGRVTEDLPENQLWLDEARARAESEPVNLTREITDIILAEAGGALTGKLSETVAEQFSTAVQQSGLAEDGASMVIDFAASRAGKSVLERFPVGADMVFFWDDIDLVHNEPQQWLAVEARTLDGSADSAIVEQASTGSHEMAFRLRAPQAFQLQSSVLRFNTRPEALPAAAPAIDTQIVSLDYLNLRFDPPVLTVADEPVDFTLTLENAAPESVSGGDFIDVAAFLDGFTLGSAVLQQRDGEVMRFTYTPPESGFPEDTVLEVETFATLETGLRNPAYSPPVRRGALLLSADGVVQGLTVAPGAACVADGESQQFTATTTAGEPADVIWQVEGPGQITAGGRYTAGGTGSSARIIARLREDESVMAEARITLGNCSCWWRTEVAGDFQQRMTGDGQWIETDAQQRITGLVHYAGEFSQVRLDLSGDPIPPGATGSFRASVPQGYLGNSLPGFGTVWYNPSAAIANEAGLPPVPQLTVQVTRHDMLVYPDAAGVATGARNLEANITGVAVYESVEYEPMRIERLSGGLNMYLRGTYWIDLGGGTINCSGGL</sequence>
<feature type="region of interest" description="Disordered" evidence="1">
    <location>
        <begin position="23"/>
        <end position="45"/>
    </location>
</feature>
<organism evidence="2 3">
    <name type="scientific">Isoalcanivorax pacificus W11-5</name>
    <dbReference type="NCBI Taxonomy" id="391936"/>
    <lineage>
        <taxon>Bacteria</taxon>
        <taxon>Pseudomonadati</taxon>
        <taxon>Pseudomonadota</taxon>
        <taxon>Gammaproteobacteria</taxon>
        <taxon>Oceanospirillales</taxon>
        <taxon>Alcanivoracaceae</taxon>
        <taxon>Isoalcanivorax</taxon>
    </lineage>
</organism>
<evidence type="ECO:0000313" key="3">
    <source>
        <dbReference type="Proteomes" id="UP000006764"/>
    </source>
</evidence>
<dbReference type="AlphaFoldDB" id="A0A0B4XQ93"/>
<proteinExistence type="predicted"/>
<dbReference type="HOGENOM" id="CLU_311407_0_0_6"/>
<dbReference type="STRING" id="391936.S7S_12565"/>
<evidence type="ECO:0008006" key="4">
    <source>
        <dbReference type="Google" id="ProtNLM"/>
    </source>
</evidence>
<dbReference type="EMBL" id="CP004387">
    <property type="protein sequence ID" value="AJD48925.1"/>
    <property type="molecule type" value="Genomic_DNA"/>
</dbReference>
<gene>
    <name evidence="2" type="ORF">S7S_12565</name>
</gene>
<keyword evidence="3" id="KW-1185">Reference proteome</keyword>
<reference evidence="2 3" key="1">
    <citation type="journal article" date="2012" name="J. Bacteriol.">
        <title>Genome sequence of an alkane-degrading bacterium, Alcanivorax pacificus type strain W11-5, isolated from deep sea sediment.</title>
        <authorList>
            <person name="Lai Q."/>
            <person name="Shao Z."/>
        </authorList>
    </citation>
    <scope>NUCLEOTIDE SEQUENCE [LARGE SCALE GENOMIC DNA]</scope>
    <source>
        <strain evidence="2 3">W11-5</strain>
    </source>
</reference>
<evidence type="ECO:0000313" key="2">
    <source>
        <dbReference type="EMBL" id="AJD48925.1"/>
    </source>
</evidence>